<feature type="domain" description="G5" evidence="7">
    <location>
        <begin position="134"/>
        <end position="214"/>
    </location>
</feature>
<evidence type="ECO:0000256" key="2">
    <source>
        <dbReference type="ARBA" id="ARBA00022670"/>
    </source>
</evidence>
<evidence type="ECO:0000256" key="3">
    <source>
        <dbReference type="ARBA" id="ARBA00022729"/>
    </source>
</evidence>
<keyword evidence="5" id="KW-0788">Thiol protease</keyword>
<comment type="caution">
    <text evidence="9">The sequence shown here is derived from an EMBL/GenBank/DDBJ whole genome shotgun (WGS) entry which is preliminary data.</text>
</comment>
<dbReference type="InterPro" id="IPR051202">
    <property type="entry name" value="Peptidase_C40"/>
</dbReference>
<feature type="region of interest" description="Disordered" evidence="6">
    <location>
        <begin position="216"/>
        <end position="327"/>
    </location>
</feature>
<dbReference type="InterPro" id="IPR000064">
    <property type="entry name" value="NLP_P60_dom"/>
</dbReference>
<evidence type="ECO:0000256" key="4">
    <source>
        <dbReference type="ARBA" id="ARBA00022801"/>
    </source>
</evidence>
<keyword evidence="4" id="KW-0378">Hydrolase</keyword>
<feature type="compositionally biased region" description="Polar residues" evidence="6">
    <location>
        <begin position="283"/>
        <end position="299"/>
    </location>
</feature>
<dbReference type="Gene3D" id="2.20.230.10">
    <property type="entry name" value="Resuscitation-promoting factor rpfb"/>
    <property type="match status" value="1"/>
</dbReference>
<feature type="compositionally biased region" description="Basic and acidic residues" evidence="6">
    <location>
        <begin position="300"/>
        <end position="322"/>
    </location>
</feature>
<proteinExistence type="inferred from homology"/>
<dbReference type="PROSITE" id="PS51935">
    <property type="entry name" value="NLPC_P60"/>
    <property type="match status" value="1"/>
</dbReference>
<keyword evidence="10" id="KW-1185">Reference proteome</keyword>
<dbReference type="PROSITE" id="PS51109">
    <property type="entry name" value="G5"/>
    <property type="match status" value="1"/>
</dbReference>
<dbReference type="PANTHER" id="PTHR47053">
    <property type="entry name" value="MUREIN DD-ENDOPEPTIDASE MEPH-RELATED"/>
    <property type="match status" value="1"/>
</dbReference>
<dbReference type="Pfam" id="PF00877">
    <property type="entry name" value="NLPC_P60"/>
    <property type="match status" value="1"/>
</dbReference>
<evidence type="ECO:0000259" key="8">
    <source>
        <dbReference type="PROSITE" id="PS51935"/>
    </source>
</evidence>
<feature type="compositionally biased region" description="Basic and acidic residues" evidence="6">
    <location>
        <begin position="216"/>
        <end position="242"/>
    </location>
</feature>
<feature type="compositionally biased region" description="Low complexity" evidence="6">
    <location>
        <begin position="246"/>
        <end position="273"/>
    </location>
</feature>
<evidence type="ECO:0000259" key="7">
    <source>
        <dbReference type="PROSITE" id="PS51109"/>
    </source>
</evidence>
<dbReference type="AlphaFoldDB" id="A0A9J6QYX1"/>
<dbReference type="Gene3D" id="3.90.1720.10">
    <property type="entry name" value="endopeptidase domain like (from Nostoc punctiforme)"/>
    <property type="match status" value="1"/>
</dbReference>
<evidence type="ECO:0000256" key="5">
    <source>
        <dbReference type="ARBA" id="ARBA00022807"/>
    </source>
</evidence>
<evidence type="ECO:0000313" key="9">
    <source>
        <dbReference type="EMBL" id="MCU7380650.1"/>
    </source>
</evidence>
<dbReference type="SMART" id="SM01208">
    <property type="entry name" value="G5"/>
    <property type="match status" value="1"/>
</dbReference>
<evidence type="ECO:0000313" key="10">
    <source>
        <dbReference type="Proteomes" id="UP001065549"/>
    </source>
</evidence>
<gene>
    <name evidence="9" type="ORF">OBO34_20255</name>
</gene>
<keyword evidence="3" id="KW-0732">Signal</keyword>
<dbReference type="SUPFAM" id="SSF54001">
    <property type="entry name" value="Cysteine proteinases"/>
    <property type="match status" value="1"/>
</dbReference>
<organism evidence="9 10">
    <name type="scientific">Hominibacterium faecale</name>
    <dbReference type="NCBI Taxonomy" id="2839743"/>
    <lineage>
        <taxon>Bacteria</taxon>
        <taxon>Bacillati</taxon>
        <taxon>Bacillota</taxon>
        <taxon>Clostridia</taxon>
        <taxon>Peptostreptococcales</taxon>
        <taxon>Anaerovoracaceae</taxon>
        <taxon>Hominibacterium</taxon>
    </lineage>
</organism>
<feature type="domain" description="NlpC/P60" evidence="8">
    <location>
        <begin position="327"/>
        <end position="441"/>
    </location>
</feature>
<evidence type="ECO:0000256" key="1">
    <source>
        <dbReference type="ARBA" id="ARBA00007074"/>
    </source>
</evidence>
<dbReference type="EMBL" id="JAOSHN010000012">
    <property type="protein sequence ID" value="MCU7380650.1"/>
    <property type="molecule type" value="Genomic_DNA"/>
</dbReference>
<name>A0A9J6QYX1_9FIRM</name>
<dbReference type="RefSeq" id="WP_253020995.1">
    <property type="nucleotide sequence ID" value="NZ_JAOSHN010000012.1"/>
</dbReference>
<dbReference type="Pfam" id="PF07501">
    <property type="entry name" value="G5"/>
    <property type="match status" value="1"/>
</dbReference>
<protein>
    <submittedName>
        <fullName evidence="9">NlpC/P60 family protein</fullName>
    </submittedName>
</protein>
<accession>A0A9J6QYX1</accession>
<evidence type="ECO:0000256" key="6">
    <source>
        <dbReference type="SAM" id="MobiDB-lite"/>
    </source>
</evidence>
<dbReference type="GO" id="GO:0008234">
    <property type="term" value="F:cysteine-type peptidase activity"/>
    <property type="evidence" value="ECO:0007669"/>
    <property type="project" value="UniProtKB-KW"/>
</dbReference>
<keyword evidence="2" id="KW-0645">Protease</keyword>
<reference evidence="9" key="1">
    <citation type="submission" date="2022-09" db="EMBL/GenBank/DDBJ databases">
        <title>Culturomic study of gut microbiota in children with autism spectrum disorder.</title>
        <authorList>
            <person name="Efimov B.A."/>
            <person name="Chaplin A.V."/>
            <person name="Sokolova S.R."/>
            <person name="Pikina A.P."/>
            <person name="Korzhanova M."/>
            <person name="Belova V."/>
            <person name="Korostin D."/>
        </authorList>
    </citation>
    <scope>NUCLEOTIDE SEQUENCE</scope>
    <source>
        <strain evidence="9">ASD5510</strain>
    </source>
</reference>
<dbReference type="InterPro" id="IPR011098">
    <property type="entry name" value="G5_dom"/>
</dbReference>
<sequence>MRAAISKNRGKMLKIAAAGLSLVLLILAVCIYLQMTKPYAITDNGARIQEPWAVKIGDQETFIVASQKEGQAVIDGIKQKYSTANTKKGETSLSPEITVEKKALKRSDEKVNVVEAQDAVEQIYTAAASGNPMVAVTTVDQVSRTETIAYQTEYRIDDNLDKGQKKIVAQGQEGGKLITSQVVRVNGSTLSEEVISEKVTRQPVAMVVAKGNDSVKEDGTLTAAKEKETAKAPDTEQPKPAEEPTTEPQQQPEQKAPQPATAAAAKEPSKATQPATEAIKPSVDNTKPSKQTTEKPTANTEKETSTAKPEKEPTTPPDKETKPPVTTNKGQAVVDYALQFVGNPYVYGGSSLTNGTDCSGFTMSVYAKFGIKLPHSSSAQRSCGRGVSYSEAKPGDIICYDGHVALYMGGGQIVHASNPTDGIKISKATYKPILAVRRIIE</sequence>
<comment type="similarity">
    <text evidence="1">Belongs to the peptidase C40 family.</text>
</comment>
<dbReference type="GO" id="GO:0006508">
    <property type="term" value="P:proteolysis"/>
    <property type="evidence" value="ECO:0007669"/>
    <property type="project" value="UniProtKB-KW"/>
</dbReference>
<dbReference type="Proteomes" id="UP001065549">
    <property type="component" value="Unassembled WGS sequence"/>
</dbReference>
<dbReference type="InterPro" id="IPR038765">
    <property type="entry name" value="Papain-like_cys_pep_sf"/>
</dbReference>
<dbReference type="PANTHER" id="PTHR47053:SF1">
    <property type="entry name" value="MUREIN DD-ENDOPEPTIDASE MEPH-RELATED"/>
    <property type="match status" value="1"/>
</dbReference>